<organism evidence="2 3">
    <name type="scientific">Nyssa sinensis</name>
    <dbReference type="NCBI Taxonomy" id="561372"/>
    <lineage>
        <taxon>Eukaryota</taxon>
        <taxon>Viridiplantae</taxon>
        <taxon>Streptophyta</taxon>
        <taxon>Embryophyta</taxon>
        <taxon>Tracheophyta</taxon>
        <taxon>Spermatophyta</taxon>
        <taxon>Magnoliopsida</taxon>
        <taxon>eudicotyledons</taxon>
        <taxon>Gunneridae</taxon>
        <taxon>Pentapetalae</taxon>
        <taxon>asterids</taxon>
        <taxon>Cornales</taxon>
        <taxon>Nyssaceae</taxon>
        <taxon>Nyssa</taxon>
    </lineage>
</organism>
<evidence type="ECO:0008006" key="4">
    <source>
        <dbReference type="Google" id="ProtNLM"/>
    </source>
</evidence>
<feature type="compositionally biased region" description="Basic and acidic residues" evidence="1">
    <location>
        <begin position="82"/>
        <end position="93"/>
    </location>
</feature>
<proteinExistence type="predicted"/>
<protein>
    <recommendedName>
        <fullName evidence="4">F-box associated domain-containing protein</fullName>
    </recommendedName>
</protein>
<evidence type="ECO:0000256" key="1">
    <source>
        <dbReference type="SAM" id="MobiDB-lite"/>
    </source>
</evidence>
<gene>
    <name evidence="2" type="ORF">F0562_017324</name>
</gene>
<dbReference type="OrthoDB" id="591557at2759"/>
<reference evidence="2 3" key="1">
    <citation type="submission" date="2019-09" db="EMBL/GenBank/DDBJ databases">
        <title>A chromosome-level genome assembly of the Chinese tupelo Nyssa sinensis.</title>
        <authorList>
            <person name="Yang X."/>
            <person name="Kang M."/>
            <person name="Yang Y."/>
            <person name="Xiong H."/>
            <person name="Wang M."/>
            <person name="Zhang Z."/>
            <person name="Wang Z."/>
            <person name="Wu H."/>
            <person name="Ma T."/>
            <person name="Liu J."/>
            <person name="Xi Z."/>
        </authorList>
    </citation>
    <scope>NUCLEOTIDE SEQUENCE [LARGE SCALE GENOMIC DNA]</scope>
    <source>
        <strain evidence="2">J267</strain>
        <tissue evidence="2">Leaf</tissue>
    </source>
</reference>
<accession>A0A5J4ZH69</accession>
<name>A0A5J4ZH69_9ASTE</name>
<dbReference type="Proteomes" id="UP000325577">
    <property type="component" value="Linkage Group LG8"/>
</dbReference>
<dbReference type="AlphaFoldDB" id="A0A5J4ZH69"/>
<sequence length="136" mass="15699">MLVSGALHWVATPKPESDTANLIAAFDIRTEDYSVIRSFEYLSPIAYSKSGEEVLLEKNDEEVLLEHNGERLLCLVPPAVDGRSDGKKQPAQEKRKKKKNSKKRDSMWLLKQLEESREEWAFLEHVRRALDGRKNY</sequence>
<evidence type="ECO:0000313" key="3">
    <source>
        <dbReference type="Proteomes" id="UP000325577"/>
    </source>
</evidence>
<evidence type="ECO:0000313" key="2">
    <source>
        <dbReference type="EMBL" id="KAA8516858.1"/>
    </source>
</evidence>
<keyword evidence="3" id="KW-1185">Reference proteome</keyword>
<dbReference type="EMBL" id="CM018051">
    <property type="protein sequence ID" value="KAA8516858.1"/>
    <property type="molecule type" value="Genomic_DNA"/>
</dbReference>
<feature type="region of interest" description="Disordered" evidence="1">
    <location>
        <begin position="78"/>
        <end position="105"/>
    </location>
</feature>